<dbReference type="AlphaFoldDB" id="A0A2P6R8L3"/>
<evidence type="ECO:0000256" key="1">
    <source>
        <dbReference type="SAM" id="Phobius"/>
    </source>
</evidence>
<organism evidence="2 3">
    <name type="scientific">Rosa chinensis</name>
    <name type="common">China rose</name>
    <dbReference type="NCBI Taxonomy" id="74649"/>
    <lineage>
        <taxon>Eukaryota</taxon>
        <taxon>Viridiplantae</taxon>
        <taxon>Streptophyta</taxon>
        <taxon>Embryophyta</taxon>
        <taxon>Tracheophyta</taxon>
        <taxon>Spermatophyta</taxon>
        <taxon>Magnoliopsida</taxon>
        <taxon>eudicotyledons</taxon>
        <taxon>Gunneridae</taxon>
        <taxon>Pentapetalae</taxon>
        <taxon>rosids</taxon>
        <taxon>fabids</taxon>
        <taxon>Rosales</taxon>
        <taxon>Rosaceae</taxon>
        <taxon>Rosoideae</taxon>
        <taxon>Rosoideae incertae sedis</taxon>
        <taxon>Rosa</taxon>
    </lineage>
</organism>
<evidence type="ECO:0000313" key="3">
    <source>
        <dbReference type="Proteomes" id="UP000238479"/>
    </source>
</evidence>
<keyword evidence="1" id="KW-0472">Membrane</keyword>
<gene>
    <name evidence="2" type="ORF">RchiOBHm_Chr3g0461331</name>
</gene>
<reference evidence="2 3" key="1">
    <citation type="journal article" date="2018" name="Nat. Genet.">
        <title>The Rosa genome provides new insights in the design of modern roses.</title>
        <authorList>
            <person name="Bendahmane M."/>
        </authorList>
    </citation>
    <scope>NUCLEOTIDE SEQUENCE [LARGE SCALE GENOMIC DNA]</scope>
    <source>
        <strain evidence="3">cv. Old Blush</strain>
    </source>
</reference>
<sequence length="75" mass="8468">MARFKDAISILVCVLFRKSTHLYREFAAFITDLVSVVSSTIQVSGFIFLHSTRDVSAGSSRHSPMYSSMFARHDH</sequence>
<evidence type="ECO:0000313" key="2">
    <source>
        <dbReference type="EMBL" id="PRQ42775.1"/>
    </source>
</evidence>
<accession>A0A2P6R8L3</accession>
<keyword evidence="1" id="KW-1133">Transmembrane helix</keyword>
<dbReference type="EMBL" id="PDCK01000041">
    <property type="protein sequence ID" value="PRQ42775.1"/>
    <property type="molecule type" value="Genomic_DNA"/>
</dbReference>
<keyword evidence="1" id="KW-0812">Transmembrane</keyword>
<dbReference type="OMA" id="WTAMAVI"/>
<feature type="transmembrane region" description="Helical" evidence="1">
    <location>
        <begin position="26"/>
        <end position="49"/>
    </location>
</feature>
<keyword evidence="3" id="KW-1185">Reference proteome</keyword>
<dbReference type="Proteomes" id="UP000238479">
    <property type="component" value="Chromosome 3"/>
</dbReference>
<protein>
    <submittedName>
        <fullName evidence="2">Uncharacterized protein</fullName>
    </submittedName>
</protein>
<comment type="caution">
    <text evidence="2">The sequence shown here is derived from an EMBL/GenBank/DDBJ whole genome shotgun (WGS) entry which is preliminary data.</text>
</comment>
<name>A0A2P6R8L3_ROSCH</name>
<dbReference type="Gramene" id="PRQ42775">
    <property type="protein sequence ID" value="PRQ42775"/>
    <property type="gene ID" value="RchiOBHm_Chr3g0461331"/>
</dbReference>
<proteinExistence type="predicted"/>